<feature type="compositionally biased region" description="Low complexity" evidence="1">
    <location>
        <begin position="148"/>
        <end position="174"/>
    </location>
</feature>
<evidence type="ECO:0000256" key="1">
    <source>
        <dbReference type="SAM" id="MobiDB-lite"/>
    </source>
</evidence>
<keyword evidence="2" id="KW-0472">Membrane</keyword>
<feature type="compositionally biased region" description="Polar residues" evidence="1">
    <location>
        <begin position="227"/>
        <end position="238"/>
    </location>
</feature>
<gene>
    <name evidence="3" type="ORF">QBC34DRAFT_54511</name>
</gene>
<feature type="compositionally biased region" description="Low complexity" evidence="1">
    <location>
        <begin position="215"/>
        <end position="226"/>
    </location>
</feature>
<feature type="region of interest" description="Disordered" evidence="1">
    <location>
        <begin position="212"/>
        <end position="238"/>
    </location>
</feature>
<organism evidence="3 4">
    <name type="scientific">Podospora aff. communis PSN243</name>
    <dbReference type="NCBI Taxonomy" id="3040156"/>
    <lineage>
        <taxon>Eukaryota</taxon>
        <taxon>Fungi</taxon>
        <taxon>Dikarya</taxon>
        <taxon>Ascomycota</taxon>
        <taxon>Pezizomycotina</taxon>
        <taxon>Sordariomycetes</taxon>
        <taxon>Sordariomycetidae</taxon>
        <taxon>Sordariales</taxon>
        <taxon>Podosporaceae</taxon>
        <taxon>Podospora</taxon>
    </lineage>
</organism>
<feature type="transmembrane region" description="Helical" evidence="2">
    <location>
        <begin position="71"/>
        <end position="89"/>
    </location>
</feature>
<proteinExistence type="predicted"/>
<reference evidence="3" key="2">
    <citation type="submission" date="2023-05" db="EMBL/GenBank/DDBJ databases">
        <authorList>
            <consortium name="Lawrence Berkeley National Laboratory"/>
            <person name="Steindorff A."/>
            <person name="Hensen N."/>
            <person name="Bonometti L."/>
            <person name="Westerberg I."/>
            <person name="Brannstrom I.O."/>
            <person name="Guillou S."/>
            <person name="Cros-Aarteil S."/>
            <person name="Calhoun S."/>
            <person name="Haridas S."/>
            <person name="Kuo A."/>
            <person name="Mondo S."/>
            <person name="Pangilinan J."/>
            <person name="Riley R."/>
            <person name="Labutti K."/>
            <person name="Andreopoulos B."/>
            <person name="Lipzen A."/>
            <person name="Chen C."/>
            <person name="Yanf M."/>
            <person name="Daum C."/>
            <person name="Ng V."/>
            <person name="Clum A."/>
            <person name="Ohm R."/>
            <person name="Martin F."/>
            <person name="Silar P."/>
            <person name="Natvig D."/>
            <person name="Lalanne C."/>
            <person name="Gautier V."/>
            <person name="Ament-Velasquez S.L."/>
            <person name="Kruys A."/>
            <person name="Hutchinson M.I."/>
            <person name="Powell A.J."/>
            <person name="Barry K."/>
            <person name="Miller A.N."/>
            <person name="Grigoriev I.V."/>
            <person name="Debuchy R."/>
            <person name="Gladieux P."/>
            <person name="Thoren M.H."/>
            <person name="Johannesson H."/>
        </authorList>
    </citation>
    <scope>NUCLEOTIDE SEQUENCE</scope>
    <source>
        <strain evidence="3">PSN243</strain>
    </source>
</reference>
<dbReference type="EMBL" id="MU865928">
    <property type="protein sequence ID" value="KAK4451381.1"/>
    <property type="molecule type" value="Genomic_DNA"/>
</dbReference>
<keyword evidence="4" id="KW-1185">Reference proteome</keyword>
<accession>A0AAV9GUM8</accession>
<evidence type="ECO:0000256" key="2">
    <source>
        <dbReference type="SAM" id="Phobius"/>
    </source>
</evidence>
<feature type="compositionally biased region" description="Pro residues" evidence="1">
    <location>
        <begin position="120"/>
        <end position="134"/>
    </location>
</feature>
<reference evidence="3" key="1">
    <citation type="journal article" date="2023" name="Mol. Phylogenet. Evol.">
        <title>Genome-scale phylogeny and comparative genomics of the fungal order Sordariales.</title>
        <authorList>
            <person name="Hensen N."/>
            <person name="Bonometti L."/>
            <person name="Westerberg I."/>
            <person name="Brannstrom I.O."/>
            <person name="Guillou S."/>
            <person name="Cros-Aarteil S."/>
            <person name="Calhoun S."/>
            <person name="Haridas S."/>
            <person name="Kuo A."/>
            <person name="Mondo S."/>
            <person name="Pangilinan J."/>
            <person name="Riley R."/>
            <person name="LaButti K."/>
            <person name="Andreopoulos B."/>
            <person name="Lipzen A."/>
            <person name="Chen C."/>
            <person name="Yan M."/>
            <person name="Daum C."/>
            <person name="Ng V."/>
            <person name="Clum A."/>
            <person name="Steindorff A."/>
            <person name="Ohm R.A."/>
            <person name="Martin F."/>
            <person name="Silar P."/>
            <person name="Natvig D.O."/>
            <person name="Lalanne C."/>
            <person name="Gautier V."/>
            <person name="Ament-Velasquez S.L."/>
            <person name="Kruys A."/>
            <person name="Hutchinson M.I."/>
            <person name="Powell A.J."/>
            <person name="Barry K."/>
            <person name="Miller A.N."/>
            <person name="Grigoriev I.V."/>
            <person name="Debuchy R."/>
            <person name="Gladieux P."/>
            <person name="Hiltunen Thoren M."/>
            <person name="Johannesson H."/>
        </authorList>
    </citation>
    <scope>NUCLEOTIDE SEQUENCE</scope>
    <source>
        <strain evidence="3">PSN243</strain>
    </source>
</reference>
<name>A0AAV9GUM8_9PEZI</name>
<keyword evidence="2" id="KW-0812">Transmembrane</keyword>
<dbReference type="Proteomes" id="UP001321760">
    <property type="component" value="Unassembled WGS sequence"/>
</dbReference>
<protein>
    <submittedName>
        <fullName evidence="3">Uncharacterized protein</fullName>
    </submittedName>
</protein>
<comment type="caution">
    <text evidence="3">The sequence shown here is derived from an EMBL/GenBank/DDBJ whole genome shotgun (WGS) entry which is preliminary data.</text>
</comment>
<dbReference type="AlphaFoldDB" id="A0AAV9GUM8"/>
<sequence>MRLILRPDWTQLTAGQATSHLELASVTSFGVGRTDRIETTQRDGLYKGQRIALSFTDLLIQHRSKQTTRTLLFFHLPFLLSLSSLFFFFSNYTTTQENIFNKASFHLSKCSSRSLTPLPSSWPPSPPPPPPSRPPSLRAMFAPSQPGRPRAPSSACSSTRTASFATTSTTSAPRISPSNAAPCPRLTSPHLTLTTLTSKAGTAVLASRRRRLATSPMSRLSLPSSSALTGISSTLAAS</sequence>
<keyword evidence="2" id="KW-1133">Transmembrane helix</keyword>
<feature type="region of interest" description="Disordered" evidence="1">
    <location>
        <begin position="116"/>
        <end position="184"/>
    </location>
</feature>
<evidence type="ECO:0000313" key="4">
    <source>
        <dbReference type="Proteomes" id="UP001321760"/>
    </source>
</evidence>
<evidence type="ECO:0000313" key="3">
    <source>
        <dbReference type="EMBL" id="KAK4451381.1"/>
    </source>
</evidence>